<evidence type="ECO:0000313" key="11">
    <source>
        <dbReference type="Proteomes" id="UP000826195"/>
    </source>
</evidence>
<evidence type="ECO:0000256" key="6">
    <source>
        <dbReference type="ARBA" id="ARBA00022989"/>
    </source>
</evidence>
<keyword evidence="5" id="KW-0999">Mitochondrion inner membrane</keyword>
<dbReference type="GO" id="GO:0005743">
    <property type="term" value="C:mitochondrial inner membrane"/>
    <property type="evidence" value="ECO:0007669"/>
    <property type="project" value="UniProtKB-SubCell"/>
</dbReference>
<evidence type="ECO:0000256" key="3">
    <source>
        <dbReference type="ARBA" id="ARBA00014604"/>
    </source>
</evidence>
<dbReference type="Proteomes" id="UP000826195">
    <property type="component" value="Unassembled WGS sequence"/>
</dbReference>
<dbReference type="EMBL" id="JAHXZJ010002609">
    <property type="protein sequence ID" value="KAH0540871.1"/>
    <property type="molecule type" value="Genomic_DNA"/>
</dbReference>
<feature type="transmembrane region" description="Helical" evidence="9">
    <location>
        <begin position="98"/>
        <end position="125"/>
    </location>
</feature>
<evidence type="ECO:0000256" key="9">
    <source>
        <dbReference type="SAM" id="Phobius"/>
    </source>
</evidence>
<dbReference type="Pfam" id="PF06979">
    <property type="entry name" value="TMEM70"/>
    <property type="match status" value="1"/>
</dbReference>
<dbReference type="InterPro" id="IPR026571">
    <property type="entry name" value="Tmem186"/>
</dbReference>
<proteinExistence type="inferred from homology"/>
<sequence length="201" mass="22595">MSLLSATCRRINAYRHLLCTSSVSPLSMVRTLSTAPQNTYDSKKFAGYKVLYNLETIKNISILNRLKYRVTIAAAVIVPGCSALDSFAVLSVDFSQPLSFLTIAITLFLHGVGLFCNNVIGYIYFKPKSDDLKISYVNYWGKRIDIDADAKTVKCSEHSSMLYRPVFNTVTTESTKAKLRLYVKGKVMDEKHFDNIFGISF</sequence>
<dbReference type="AlphaFoldDB" id="A0AAV7HLY2"/>
<name>A0AAV7HLY2_COTGL</name>
<evidence type="ECO:0000256" key="5">
    <source>
        <dbReference type="ARBA" id="ARBA00022792"/>
    </source>
</evidence>
<keyword evidence="11" id="KW-1185">Reference proteome</keyword>
<evidence type="ECO:0000256" key="8">
    <source>
        <dbReference type="ARBA" id="ARBA00023136"/>
    </source>
</evidence>
<evidence type="ECO:0000256" key="1">
    <source>
        <dbReference type="ARBA" id="ARBA00004448"/>
    </source>
</evidence>
<keyword evidence="6 9" id="KW-1133">Transmembrane helix</keyword>
<keyword evidence="4 9" id="KW-0812">Transmembrane</keyword>
<organism evidence="10 11">
    <name type="scientific">Cotesia glomerata</name>
    <name type="common">Lepidopteran parasitic wasp</name>
    <name type="synonym">Apanteles glomeratus</name>
    <dbReference type="NCBI Taxonomy" id="32391"/>
    <lineage>
        <taxon>Eukaryota</taxon>
        <taxon>Metazoa</taxon>
        <taxon>Ecdysozoa</taxon>
        <taxon>Arthropoda</taxon>
        <taxon>Hexapoda</taxon>
        <taxon>Insecta</taxon>
        <taxon>Pterygota</taxon>
        <taxon>Neoptera</taxon>
        <taxon>Endopterygota</taxon>
        <taxon>Hymenoptera</taxon>
        <taxon>Apocrita</taxon>
        <taxon>Ichneumonoidea</taxon>
        <taxon>Braconidae</taxon>
        <taxon>Microgastrinae</taxon>
        <taxon>Cotesia</taxon>
    </lineage>
</organism>
<reference evidence="10 11" key="1">
    <citation type="journal article" date="2021" name="J. Hered.">
        <title>A chromosome-level genome assembly of the parasitoid wasp, Cotesia glomerata (Hymenoptera: Braconidae).</title>
        <authorList>
            <person name="Pinto B.J."/>
            <person name="Weis J.J."/>
            <person name="Gamble T."/>
            <person name="Ode P.J."/>
            <person name="Paul R."/>
            <person name="Zaspel J.M."/>
        </authorList>
    </citation>
    <scope>NUCLEOTIDE SEQUENCE [LARGE SCALE GENOMIC DNA]</scope>
    <source>
        <strain evidence="10">CgM1</strain>
    </source>
</reference>
<accession>A0AAV7HLY2</accession>
<keyword evidence="7" id="KW-0496">Mitochondrion</keyword>
<evidence type="ECO:0000256" key="2">
    <source>
        <dbReference type="ARBA" id="ARBA00007020"/>
    </source>
</evidence>
<evidence type="ECO:0000256" key="7">
    <source>
        <dbReference type="ARBA" id="ARBA00023128"/>
    </source>
</evidence>
<dbReference type="InterPro" id="IPR045325">
    <property type="entry name" value="TMEM70/TMEM186/TMEM223"/>
</dbReference>
<evidence type="ECO:0000256" key="4">
    <source>
        <dbReference type="ARBA" id="ARBA00022692"/>
    </source>
</evidence>
<comment type="subcellular location">
    <subcellularLocation>
        <location evidence="1">Mitochondrion inner membrane</location>
        <topology evidence="1">Multi-pass membrane protein</topology>
    </subcellularLocation>
</comment>
<gene>
    <name evidence="10" type="ORF">KQX54_020346</name>
</gene>
<keyword evidence="8 9" id="KW-0472">Membrane</keyword>
<feature type="transmembrane region" description="Helical" evidence="9">
    <location>
        <begin position="70"/>
        <end position="92"/>
    </location>
</feature>
<comment type="similarity">
    <text evidence="2">Belongs to the TMEM186 family.</text>
</comment>
<comment type="caution">
    <text evidence="10">The sequence shown here is derived from an EMBL/GenBank/DDBJ whole genome shotgun (WGS) entry which is preliminary data.</text>
</comment>
<dbReference type="PANTHER" id="PTHR13603:SF1">
    <property type="entry name" value="TRANSMEMBRANE PROTEIN 186"/>
    <property type="match status" value="1"/>
</dbReference>
<dbReference type="PANTHER" id="PTHR13603">
    <property type="entry name" value="TRANSMEMBRANE PROTEIN 186"/>
    <property type="match status" value="1"/>
</dbReference>
<evidence type="ECO:0000313" key="10">
    <source>
        <dbReference type="EMBL" id="KAH0540871.1"/>
    </source>
</evidence>
<protein>
    <recommendedName>
        <fullName evidence="3">Transmembrane protein 186</fullName>
    </recommendedName>
</protein>